<accession>A0A2N9J5N7</accession>
<evidence type="ECO:0000256" key="1">
    <source>
        <dbReference type="SAM" id="Phobius"/>
    </source>
</evidence>
<keyword evidence="1" id="KW-0812">Transmembrane</keyword>
<reference evidence="2" key="1">
    <citation type="submission" date="2018-02" db="EMBL/GenBank/DDBJ databases">
        <authorList>
            <person name="Cohen D.B."/>
            <person name="Kent A.D."/>
        </authorList>
    </citation>
    <scope>NUCLEOTIDE SEQUENCE</scope>
</reference>
<dbReference type="AlphaFoldDB" id="A0A2N9J5N7"/>
<dbReference type="EMBL" id="OIVN01006378">
    <property type="protein sequence ID" value="SPD31769.1"/>
    <property type="molecule type" value="Genomic_DNA"/>
</dbReference>
<feature type="transmembrane region" description="Helical" evidence="1">
    <location>
        <begin position="50"/>
        <end position="66"/>
    </location>
</feature>
<keyword evidence="1" id="KW-1133">Transmembrane helix</keyword>
<evidence type="ECO:0000313" key="2">
    <source>
        <dbReference type="EMBL" id="SPD31769.1"/>
    </source>
</evidence>
<name>A0A2N9J5N7_FAGSY</name>
<organism evidence="2">
    <name type="scientific">Fagus sylvatica</name>
    <name type="common">Beechnut</name>
    <dbReference type="NCBI Taxonomy" id="28930"/>
    <lineage>
        <taxon>Eukaryota</taxon>
        <taxon>Viridiplantae</taxon>
        <taxon>Streptophyta</taxon>
        <taxon>Embryophyta</taxon>
        <taxon>Tracheophyta</taxon>
        <taxon>Spermatophyta</taxon>
        <taxon>Magnoliopsida</taxon>
        <taxon>eudicotyledons</taxon>
        <taxon>Gunneridae</taxon>
        <taxon>Pentapetalae</taxon>
        <taxon>rosids</taxon>
        <taxon>fabids</taxon>
        <taxon>Fagales</taxon>
        <taxon>Fagaceae</taxon>
        <taxon>Fagus</taxon>
    </lineage>
</organism>
<protein>
    <submittedName>
        <fullName evidence="2">Uncharacterized protein</fullName>
    </submittedName>
</protein>
<gene>
    <name evidence="2" type="ORF">FSB_LOCUS59651</name>
</gene>
<keyword evidence="1" id="KW-0472">Membrane</keyword>
<proteinExistence type="predicted"/>
<sequence length="67" mass="7384">MVSNFHGSSAAVERCRFGLQLQQVECCDLVFNFNKSIDVGPMVADLVRRAWVLLCLVMAIAGGVLFH</sequence>